<evidence type="ECO:0000259" key="3">
    <source>
        <dbReference type="Pfam" id="PF13622"/>
    </source>
</evidence>
<reference evidence="5 6" key="1">
    <citation type="submission" date="2023-01" db="EMBL/GenBank/DDBJ databases">
        <title>Analysis of 21 Apiospora genomes using comparative genomics revels a genus with tremendous synthesis potential of carbohydrate active enzymes and secondary metabolites.</title>
        <authorList>
            <person name="Sorensen T."/>
        </authorList>
    </citation>
    <scope>NUCLEOTIDE SEQUENCE [LARGE SCALE GENOMIC DNA]</scope>
    <source>
        <strain evidence="5 6">CBS 33761</strain>
    </source>
</reference>
<dbReference type="CDD" id="cd03445">
    <property type="entry name" value="Thioesterase_II_repeat2"/>
    <property type="match status" value="1"/>
</dbReference>
<accession>A0ABR1TCQ2</accession>
<keyword evidence="2" id="KW-0378">Hydrolase</keyword>
<feature type="domain" description="Acyl-CoA thioesterase-like N-terminal HotDog" evidence="3">
    <location>
        <begin position="34"/>
        <end position="117"/>
    </location>
</feature>
<dbReference type="Gene3D" id="2.40.160.210">
    <property type="entry name" value="Acyl-CoA thioesterase, double hotdog domain"/>
    <property type="match status" value="1"/>
</dbReference>
<comment type="similarity">
    <text evidence="1">Belongs to the C/M/P thioester hydrolase family.</text>
</comment>
<evidence type="ECO:0000313" key="5">
    <source>
        <dbReference type="EMBL" id="KAK8044182.1"/>
    </source>
</evidence>
<dbReference type="PANTHER" id="PTHR11066">
    <property type="entry name" value="ACYL-COA THIOESTERASE"/>
    <property type="match status" value="1"/>
</dbReference>
<dbReference type="InterPro" id="IPR029069">
    <property type="entry name" value="HotDog_dom_sf"/>
</dbReference>
<feature type="domain" description="Acyl-CoA thioesterase-like C-terminal" evidence="4">
    <location>
        <begin position="162"/>
        <end position="305"/>
    </location>
</feature>
<dbReference type="InterPro" id="IPR042171">
    <property type="entry name" value="Acyl-CoA_hotdog"/>
</dbReference>
<sequence>MAPAATIERRVAVQQPPHVGSDTYANKQPLTSQPTGRAIFGGLLLSQAISAASATVPPEFHVYSSHSNFLRPVAATFRDRVLYHVDRIGDGRSYATRVVRATQGDRSACVYIATIAFQNRNTPAAGNVLDYGPPMPELDGLQPEDVPADLNRKILADGSSPDSPLQPLSSEVEAFDYRIFGIVAGDHPTEYRVRSFARTAEPLQAPTSSSAVHLAALAYMSDEMFLAMAIVANPDRVGVRARHVAMGATLSHRIAFHEPAARADAWTVSERETSWGGGGRVLLHQRTWDLETGRLAMTCEQEALIRLREDAPKL</sequence>
<proteinExistence type="inferred from homology"/>
<dbReference type="InterPro" id="IPR003703">
    <property type="entry name" value="Acyl_CoA_thio"/>
</dbReference>
<dbReference type="EMBL" id="JAQQWK010000003">
    <property type="protein sequence ID" value="KAK8044182.1"/>
    <property type="molecule type" value="Genomic_DNA"/>
</dbReference>
<evidence type="ECO:0000256" key="2">
    <source>
        <dbReference type="ARBA" id="ARBA00022801"/>
    </source>
</evidence>
<evidence type="ECO:0000313" key="6">
    <source>
        <dbReference type="Proteomes" id="UP001444661"/>
    </source>
</evidence>
<dbReference type="Pfam" id="PF20789">
    <property type="entry name" value="4HBT_3C"/>
    <property type="match status" value="1"/>
</dbReference>
<dbReference type="InterPro" id="IPR049449">
    <property type="entry name" value="TesB_ACOT8-like_N"/>
</dbReference>
<evidence type="ECO:0000256" key="1">
    <source>
        <dbReference type="ARBA" id="ARBA00006538"/>
    </source>
</evidence>
<protein>
    <submittedName>
        <fullName evidence="5">Uncharacterized protein</fullName>
    </submittedName>
</protein>
<organism evidence="5 6">
    <name type="scientific">Apiospora rasikravindrae</name>
    <dbReference type="NCBI Taxonomy" id="990691"/>
    <lineage>
        <taxon>Eukaryota</taxon>
        <taxon>Fungi</taxon>
        <taxon>Dikarya</taxon>
        <taxon>Ascomycota</taxon>
        <taxon>Pezizomycotina</taxon>
        <taxon>Sordariomycetes</taxon>
        <taxon>Xylariomycetidae</taxon>
        <taxon>Amphisphaeriales</taxon>
        <taxon>Apiosporaceae</taxon>
        <taxon>Apiospora</taxon>
    </lineage>
</organism>
<name>A0ABR1TCQ2_9PEZI</name>
<comment type="caution">
    <text evidence="5">The sequence shown here is derived from an EMBL/GenBank/DDBJ whole genome shotgun (WGS) entry which is preliminary data.</text>
</comment>
<dbReference type="Pfam" id="PF13622">
    <property type="entry name" value="4HBT_3"/>
    <property type="match status" value="1"/>
</dbReference>
<evidence type="ECO:0000259" key="4">
    <source>
        <dbReference type="Pfam" id="PF20789"/>
    </source>
</evidence>
<dbReference type="CDD" id="cd03444">
    <property type="entry name" value="Thioesterase_II_repeat1"/>
    <property type="match status" value="1"/>
</dbReference>
<keyword evidence="6" id="KW-1185">Reference proteome</keyword>
<dbReference type="Proteomes" id="UP001444661">
    <property type="component" value="Unassembled WGS sequence"/>
</dbReference>
<dbReference type="SUPFAM" id="SSF54637">
    <property type="entry name" value="Thioesterase/thiol ester dehydrase-isomerase"/>
    <property type="match status" value="2"/>
</dbReference>
<dbReference type="InterPro" id="IPR049450">
    <property type="entry name" value="ACOT8-like_C"/>
</dbReference>
<dbReference type="PANTHER" id="PTHR11066:SF34">
    <property type="entry name" value="ACYL-COENZYME A THIOESTERASE 8"/>
    <property type="match status" value="1"/>
</dbReference>
<gene>
    <name evidence="5" type="ORF">PG993_004206</name>
</gene>